<evidence type="ECO:0000256" key="1">
    <source>
        <dbReference type="SAM" id="MobiDB-lite"/>
    </source>
</evidence>
<dbReference type="Pfam" id="PF04404">
    <property type="entry name" value="ERF"/>
    <property type="match status" value="1"/>
</dbReference>
<accession>A0ABW5NL72</accession>
<dbReference type="EMBL" id="JBHUMA010000006">
    <property type="protein sequence ID" value="MFD2599871.1"/>
    <property type="molecule type" value="Genomic_DNA"/>
</dbReference>
<feature type="region of interest" description="Disordered" evidence="1">
    <location>
        <begin position="137"/>
        <end position="166"/>
    </location>
</feature>
<comment type="caution">
    <text evidence="2">The sequence shown here is derived from an EMBL/GenBank/DDBJ whole genome shotgun (WGS) entry which is preliminary data.</text>
</comment>
<name>A0ABW5NL72_9SPHI</name>
<gene>
    <name evidence="2" type="ORF">ACFSQ3_13015</name>
</gene>
<keyword evidence="3" id="KW-1185">Reference proteome</keyword>
<dbReference type="RefSeq" id="WP_380869995.1">
    <property type="nucleotide sequence ID" value="NZ_JBHUMA010000006.1"/>
</dbReference>
<protein>
    <submittedName>
        <fullName evidence="2">ERF family protein</fullName>
    </submittedName>
</protein>
<sequence>MSIYKKLHEIQKSVRGFAKDKKGHGYDYVSGEKVLSTVRSKMDELGVILKQEIISIDNERIDYRTGIGTTYEKPKSEILSKVMMKFTWVDIDTGDKDENSFGANGQNDWDKGVGSAMTYGERYFILKYFHIPTDQDDIDNLDRSTPTDQDDKAKKPKSTTTLEEGKKLIESAGTVAALTEIYNENQHLHVNKEFTEALTSKKKKLNGK</sequence>
<reference evidence="3" key="1">
    <citation type="journal article" date="2019" name="Int. J. Syst. Evol. Microbiol.">
        <title>The Global Catalogue of Microorganisms (GCM) 10K type strain sequencing project: providing services to taxonomists for standard genome sequencing and annotation.</title>
        <authorList>
            <consortium name="The Broad Institute Genomics Platform"/>
            <consortium name="The Broad Institute Genome Sequencing Center for Infectious Disease"/>
            <person name="Wu L."/>
            <person name="Ma J."/>
        </authorList>
    </citation>
    <scope>NUCLEOTIDE SEQUENCE [LARGE SCALE GENOMIC DNA]</scope>
    <source>
        <strain evidence="3">KCTC 42248</strain>
    </source>
</reference>
<evidence type="ECO:0000313" key="2">
    <source>
        <dbReference type="EMBL" id="MFD2599871.1"/>
    </source>
</evidence>
<proteinExistence type="predicted"/>
<organism evidence="2 3">
    <name type="scientific">Sphingobacterium corticis</name>
    <dbReference type="NCBI Taxonomy" id="1812823"/>
    <lineage>
        <taxon>Bacteria</taxon>
        <taxon>Pseudomonadati</taxon>
        <taxon>Bacteroidota</taxon>
        <taxon>Sphingobacteriia</taxon>
        <taxon>Sphingobacteriales</taxon>
        <taxon>Sphingobacteriaceae</taxon>
        <taxon>Sphingobacterium</taxon>
    </lineage>
</organism>
<evidence type="ECO:0000313" key="3">
    <source>
        <dbReference type="Proteomes" id="UP001597393"/>
    </source>
</evidence>
<dbReference type="InterPro" id="IPR007499">
    <property type="entry name" value="ERF_bacteria_virus"/>
</dbReference>
<dbReference type="Proteomes" id="UP001597393">
    <property type="component" value="Unassembled WGS sequence"/>
</dbReference>